<evidence type="ECO:0000313" key="3">
    <source>
        <dbReference type="EMBL" id="SON54214.1"/>
    </source>
</evidence>
<dbReference type="Pfam" id="PF13629">
    <property type="entry name" value="T2SS-T3SS_pil_N"/>
    <property type="match status" value="1"/>
</dbReference>
<evidence type="ECO:0000313" key="4">
    <source>
        <dbReference type="Proteomes" id="UP000223606"/>
    </source>
</evidence>
<dbReference type="RefSeq" id="WP_157775198.1">
    <property type="nucleotide sequence ID" value="NZ_LT960614.1"/>
</dbReference>
<feature type="domain" description="Pilus formation protein N-terminal" evidence="2">
    <location>
        <begin position="25"/>
        <end position="95"/>
    </location>
</feature>
<protein>
    <submittedName>
        <fullName evidence="3">Flp pilus assembly protein, secretin CpaC</fullName>
    </submittedName>
</protein>
<organism evidence="3 4">
    <name type="scientific">Hartmannibacter diazotrophicus</name>
    <dbReference type="NCBI Taxonomy" id="1482074"/>
    <lineage>
        <taxon>Bacteria</taxon>
        <taxon>Pseudomonadati</taxon>
        <taxon>Pseudomonadota</taxon>
        <taxon>Alphaproteobacteria</taxon>
        <taxon>Hyphomicrobiales</taxon>
        <taxon>Pleomorphomonadaceae</taxon>
        <taxon>Hartmannibacter</taxon>
    </lineage>
</organism>
<sequence>MVHFLVRSSLAGLLLLGFGSAASAEETVVVNMDQAKVMHISAPAATVIIGNPSIADATIQDRQTLVITGRGYGTTNFIVLDEKGEAIADAQVRVEAPDRDVVTIFRHNAAGRSTYSCGDICQPMINVGDDPGSYGIVLDQTKSRNSNAATRGGVQ</sequence>
<gene>
    <name evidence="3" type="ORF">HDIA_0673</name>
</gene>
<dbReference type="OrthoDB" id="9815749at2"/>
<dbReference type="KEGG" id="hdi:HDIA_0673"/>
<proteinExistence type="predicted"/>
<feature type="chain" id="PRO_5012451751" evidence="1">
    <location>
        <begin position="25"/>
        <end position="155"/>
    </location>
</feature>
<evidence type="ECO:0000256" key="1">
    <source>
        <dbReference type="SAM" id="SignalP"/>
    </source>
</evidence>
<dbReference type="AlphaFoldDB" id="A0A2C9D1V7"/>
<keyword evidence="1" id="KW-0732">Signal</keyword>
<feature type="signal peptide" evidence="1">
    <location>
        <begin position="1"/>
        <end position="24"/>
    </location>
</feature>
<keyword evidence="4" id="KW-1185">Reference proteome</keyword>
<accession>A0A2C9D1V7</accession>
<dbReference type="InterPro" id="IPR032789">
    <property type="entry name" value="T2SS-T3SS_pil_N"/>
</dbReference>
<dbReference type="EMBL" id="LT960614">
    <property type="protein sequence ID" value="SON54214.1"/>
    <property type="molecule type" value="Genomic_DNA"/>
</dbReference>
<name>A0A2C9D1V7_9HYPH</name>
<dbReference type="Proteomes" id="UP000223606">
    <property type="component" value="Chromosome 1"/>
</dbReference>
<reference evidence="4" key="1">
    <citation type="submission" date="2017-09" db="EMBL/GenBank/DDBJ databases">
        <title>Genome sequence of Nannocystis excedens DSM 71.</title>
        <authorList>
            <person name="Blom J."/>
        </authorList>
    </citation>
    <scope>NUCLEOTIDE SEQUENCE [LARGE SCALE GENOMIC DNA]</scope>
    <source>
        <strain evidence="4">type strain: E19</strain>
    </source>
</reference>
<evidence type="ECO:0000259" key="2">
    <source>
        <dbReference type="Pfam" id="PF13629"/>
    </source>
</evidence>